<proteinExistence type="predicted"/>
<accession>A0A161WNW3</accession>
<evidence type="ECO:0000313" key="5">
    <source>
        <dbReference type="EMBL" id="KZL72876.1"/>
    </source>
</evidence>
<dbReference type="SMART" id="SM00906">
    <property type="entry name" value="Fungal_trans"/>
    <property type="match status" value="1"/>
</dbReference>
<evidence type="ECO:0000313" key="6">
    <source>
        <dbReference type="Proteomes" id="UP000076552"/>
    </source>
</evidence>
<dbReference type="PANTHER" id="PTHR31001">
    <property type="entry name" value="UNCHARACTERIZED TRANSCRIPTIONAL REGULATORY PROTEIN"/>
    <property type="match status" value="1"/>
</dbReference>
<evidence type="ECO:0000256" key="1">
    <source>
        <dbReference type="ARBA" id="ARBA00004123"/>
    </source>
</evidence>
<sequence>MPRQTTGNAPSLQDRLIHLERLVLTMGSSPNQSETNAAKTTSIPVLTTNETTSFDDRSETGSMRVSASEHQYVGSDHWSAILDSIADLKDHFDREELLKLAGSPSQTPGGQSNDGGEFDVRSRSRRALLLYGCRPAISKGEIISALPPKVAVDRYIARYFSRLDLVASSSVHGPTFLEEYENFWTDPDGVPIMWLGLLYSMICLAVVASDPADHRFEQEQQQLQIDLYREKLVQCLMMGEFTQGGHHALETFINYVYVEFRIHEDADKDVWFLLGLEVNLAKRMGYHRDPKHFPGINPLEGEMRRRVWATVLLGDILISGQMGMPRMIRDHEFDTAEPQNLHDEALNGHLAVLPEPRPETEHTTALGIIARRRILIALGTISDLTASLIPCSYAEIMRVDEILHQAGMSVPPPLQMKTMAASVTDSPQTIMARLFLSHMFYKGQIMLHQRFVFAETTSPTHDTFSYSRKTCLEASLATLHIQNLLDYETCPGGQLHMMHWRVGSIMNHHFLTATMVLCSLVHRKQTFGREAEIMSALRTARNIWMRKGEVSREAKKAAQAVSLVLAQAGGPRFDTNLSIERENIVAVSNNGTNNERLSNRHRTERENRFDDTEMMIFDDTFGMEHSKITDGNKALGIVLMDHCCRT</sequence>
<dbReference type="GO" id="GO:0003677">
    <property type="term" value="F:DNA binding"/>
    <property type="evidence" value="ECO:0007669"/>
    <property type="project" value="InterPro"/>
</dbReference>
<dbReference type="CDD" id="cd12148">
    <property type="entry name" value="fungal_TF_MHR"/>
    <property type="match status" value="1"/>
</dbReference>
<feature type="domain" description="Xylanolytic transcriptional activator regulatory" evidence="4">
    <location>
        <begin position="270"/>
        <end position="344"/>
    </location>
</feature>
<keyword evidence="2" id="KW-0539">Nucleus</keyword>
<dbReference type="Proteomes" id="UP000076552">
    <property type="component" value="Unassembled WGS sequence"/>
</dbReference>
<keyword evidence="6" id="KW-1185">Reference proteome</keyword>
<evidence type="ECO:0000259" key="4">
    <source>
        <dbReference type="SMART" id="SM00906"/>
    </source>
</evidence>
<dbReference type="GO" id="GO:0006351">
    <property type="term" value="P:DNA-templated transcription"/>
    <property type="evidence" value="ECO:0007669"/>
    <property type="project" value="InterPro"/>
</dbReference>
<dbReference type="GO" id="GO:0005634">
    <property type="term" value="C:nucleus"/>
    <property type="evidence" value="ECO:0007669"/>
    <property type="project" value="UniProtKB-SubCell"/>
</dbReference>
<dbReference type="Pfam" id="PF04082">
    <property type="entry name" value="Fungal_trans"/>
    <property type="match status" value="1"/>
</dbReference>
<name>A0A161WNW3_9PEZI</name>
<dbReference type="InterPro" id="IPR050613">
    <property type="entry name" value="Sec_Metabolite_Reg"/>
</dbReference>
<reference evidence="5 6" key="1">
    <citation type="submission" date="2015-06" db="EMBL/GenBank/DDBJ databases">
        <title>Survival trade-offs in plant roots during colonization by closely related pathogenic and mutualistic fungi.</title>
        <authorList>
            <person name="Hacquard S."/>
            <person name="Kracher B."/>
            <person name="Hiruma K."/>
            <person name="Weinman A."/>
            <person name="Muench P."/>
            <person name="Garrido Oter R."/>
            <person name="Ver Loren van Themaat E."/>
            <person name="Dallerey J.-F."/>
            <person name="Damm U."/>
            <person name="Henrissat B."/>
            <person name="Lespinet O."/>
            <person name="Thon M."/>
            <person name="Kemen E."/>
            <person name="McHardy A.C."/>
            <person name="Schulze-Lefert P."/>
            <person name="O'Connell R.J."/>
        </authorList>
    </citation>
    <scope>NUCLEOTIDE SEQUENCE [LARGE SCALE GENOMIC DNA]</scope>
    <source>
        <strain evidence="5 6">0861</strain>
    </source>
</reference>
<evidence type="ECO:0000256" key="2">
    <source>
        <dbReference type="ARBA" id="ARBA00023242"/>
    </source>
</evidence>
<comment type="subcellular location">
    <subcellularLocation>
        <location evidence="1">Nucleus</location>
    </subcellularLocation>
</comment>
<dbReference type="InterPro" id="IPR007219">
    <property type="entry name" value="XnlR_reg_dom"/>
</dbReference>
<organism evidence="5 6">
    <name type="scientific">Colletotrichum tofieldiae</name>
    <dbReference type="NCBI Taxonomy" id="708197"/>
    <lineage>
        <taxon>Eukaryota</taxon>
        <taxon>Fungi</taxon>
        <taxon>Dikarya</taxon>
        <taxon>Ascomycota</taxon>
        <taxon>Pezizomycotina</taxon>
        <taxon>Sordariomycetes</taxon>
        <taxon>Hypocreomycetidae</taxon>
        <taxon>Glomerellales</taxon>
        <taxon>Glomerellaceae</taxon>
        <taxon>Colletotrichum</taxon>
        <taxon>Colletotrichum spaethianum species complex</taxon>
    </lineage>
</organism>
<gene>
    <name evidence="5" type="ORF">CT0861_12917</name>
</gene>
<protein>
    <submittedName>
        <fullName evidence="5">Fungal specific transcription factor</fullName>
    </submittedName>
</protein>
<dbReference type="AlphaFoldDB" id="A0A161WNW3"/>
<dbReference type="PANTHER" id="PTHR31001:SF74">
    <property type="entry name" value="ZN(II)2CYS6 TRANSCRIPTION FACTOR (EUROFUNG)"/>
    <property type="match status" value="1"/>
</dbReference>
<dbReference type="STRING" id="708197.A0A161WNW3"/>
<feature type="region of interest" description="Disordered" evidence="3">
    <location>
        <begin position="27"/>
        <end position="62"/>
    </location>
</feature>
<comment type="caution">
    <text evidence="5">The sequence shown here is derived from an EMBL/GenBank/DDBJ whole genome shotgun (WGS) entry which is preliminary data.</text>
</comment>
<dbReference type="EMBL" id="LFIV01000051">
    <property type="protein sequence ID" value="KZL72876.1"/>
    <property type="molecule type" value="Genomic_DNA"/>
</dbReference>
<feature type="compositionally biased region" description="Polar residues" evidence="3">
    <location>
        <begin position="27"/>
        <end position="52"/>
    </location>
</feature>
<evidence type="ECO:0000256" key="3">
    <source>
        <dbReference type="SAM" id="MobiDB-lite"/>
    </source>
</evidence>
<dbReference type="GO" id="GO:0008270">
    <property type="term" value="F:zinc ion binding"/>
    <property type="evidence" value="ECO:0007669"/>
    <property type="project" value="InterPro"/>
</dbReference>